<protein>
    <recommendedName>
        <fullName evidence="7 9">Uroporphyrinogen-III synthase</fullName>
        <ecNumber evidence="3 9">4.2.1.75</ecNumber>
    </recommendedName>
</protein>
<gene>
    <name evidence="11" type="ORF">FR698_13380</name>
</gene>
<dbReference type="EC" id="4.2.1.75" evidence="3 9"/>
<evidence type="ECO:0000256" key="4">
    <source>
        <dbReference type="ARBA" id="ARBA00023239"/>
    </source>
</evidence>
<dbReference type="InterPro" id="IPR036108">
    <property type="entry name" value="4pyrrol_syn_uPrphyn_synt_sf"/>
</dbReference>
<feature type="domain" description="Tetrapyrrole biosynthesis uroporphyrinogen III synthase" evidence="10">
    <location>
        <begin position="27"/>
        <end position="254"/>
    </location>
</feature>
<sequence>MPHAPWETEKPLAGLGIAVTRPVHQADELVALIRAAGGVPVLCPALEIQDVEDLGPLVALIDRLETFDLAIFISPNAVAKAMNLIRARSTRWPAGLRIAAIGKGSARELAKFGVTEVIAPAARFDSEALLELPPLKDVAGKRVIIFRGDGGRELLGDTLVARGARIEYAECYRRTRPRGGAANLLRAWARNELAAVTVTSSEALHNLFDMVGALGQQWLKKTPLFVPHERIAAAARALGIDQVIVTDPGDEGLVRGIVEWFRNKRGVVAPENKPS</sequence>
<dbReference type="RefSeq" id="WP_147800703.1">
    <property type="nucleotide sequence ID" value="NZ_VPFL01000021.1"/>
</dbReference>
<comment type="similarity">
    <text evidence="2 9">Belongs to the uroporphyrinogen-III synthase family.</text>
</comment>
<evidence type="ECO:0000256" key="6">
    <source>
        <dbReference type="ARBA" id="ARBA00037589"/>
    </source>
</evidence>
<keyword evidence="4 9" id="KW-0456">Lyase</keyword>
<dbReference type="UniPathway" id="UPA00251">
    <property type="reaction ID" value="UER00320"/>
</dbReference>
<dbReference type="InterPro" id="IPR003754">
    <property type="entry name" value="4pyrrol_synth_uPrphyn_synth"/>
</dbReference>
<keyword evidence="5 9" id="KW-0627">Porphyrin biosynthesis</keyword>
<evidence type="ECO:0000256" key="5">
    <source>
        <dbReference type="ARBA" id="ARBA00023244"/>
    </source>
</evidence>
<dbReference type="Gene3D" id="3.40.50.10090">
    <property type="match status" value="2"/>
</dbReference>
<dbReference type="GO" id="GO:0006780">
    <property type="term" value="P:uroporphyrinogen III biosynthetic process"/>
    <property type="evidence" value="ECO:0007669"/>
    <property type="project" value="UniProtKB-UniRule"/>
</dbReference>
<dbReference type="InParanoid" id="A0A5C7ESJ3"/>
<evidence type="ECO:0000256" key="3">
    <source>
        <dbReference type="ARBA" id="ARBA00013109"/>
    </source>
</evidence>
<dbReference type="PANTHER" id="PTHR38042:SF1">
    <property type="entry name" value="UROPORPHYRINOGEN-III SYNTHASE, CHLOROPLASTIC"/>
    <property type="match status" value="1"/>
</dbReference>
<keyword evidence="12" id="KW-1185">Reference proteome</keyword>
<dbReference type="CDD" id="cd06578">
    <property type="entry name" value="HemD"/>
    <property type="match status" value="1"/>
</dbReference>
<dbReference type="Pfam" id="PF02602">
    <property type="entry name" value="HEM4"/>
    <property type="match status" value="1"/>
</dbReference>
<evidence type="ECO:0000256" key="9">
    <source>
        <dbReference type="RuleBase" id="RU366031"/>
    </source>
</evidence>
<dbReference type="GO" id="GO:0006782">
    <property type="term" value="P:protoporphyrinogen IX biosynthetic process"/>
    <property type="evidence" value="ECO:0007669"/>
    <property type="project" value="UniProtKB-UniRule"/>
</dbReference>
<name>A0A5C7ESJ3_9PROT</name>
<accession>A0A5C7ESJ3</accession>
<dbReference type="FunCoup" id="A0A5C7ESJ3">
    <property type="interactions" value="154"/>
</dbReference>
<evidence type="ECO:0000256" key="8">
    <source>
        <dbReference type="ARBA" id="ARBA00048617"/>
    </source>
</evidence>
<comment type="catalytic activity">
    <reaction evidence="8 9">
        <text>hydroxymethylbilane = uroporphyrinogen III + H2O</text>
        <dbReference type="Rhea" id="RHEA:18965"/>
        <dbReference type="ChEBI" id="CHEBI:15377"/>
        <dbReference type="ChEBI" id="CHEBI:57308"/>
        <dbReference type="ChEBI" id="CHEBI:57845"/>
        <dbReference type="EC" id="4.2.1.75"/>
    </reaction>
</comment>
<dbReference type="AlphaFoldDB" id="A0A5C7ESJ3"/>
<evidence type="ECO:0000313" key="12">
    <source>
        <dbReference type="Proteomes" id="UP000321201"/>
    </source>
</evidence>
<evidence type="ECO:0000313" key="11">
    <source>
        <dbReference type="EMBL" id="TXF10810.1"/>
    </source>
</evidence>
<evidence type="ECO:0000256" key="1">
    <source>
        <dbReference type="ARBA" id="ARBA00004772"/>
    </source>
</evidence>
<dbReference type="OrthoDB" id="9787650at2"/>
<dbReference type="SUPFAM" id="SSF69618">
    <property type="entry name" value="HemD-like"/>
    <property type="match status" value="1"/>
</dbReference>
<evidence type="ECO:0000256" key="2">
    <source>
        <dbReference type="ARBA" id="ARBA00008133"/>
    </source>
</evidence>
<dbReference type="EMBL" id="VPFL01000021">
    <property type="protein sequence ID" value="TXF10810.1"/>
    <property type="molecule type" value="Genomic_DNA"/>
</dbReference>
<dbReference type="GO" id="GO:0004852">
    <property type="term" value="F:uroporphyrinogen-III synthase activity"/>
    <property type="evidence" value="ECO:0007669"/>
    <property type="project" value="UniProtKB-UniRule"/>
</dbReference>
<reference evidence="11 12" key="1">
    <citation type="submission" date="2019-08" db="EMBL/GenBank/DDBJ databases">
        <title>Pelomicrobium methylotrophicum gen. nov., sp. nov. a moderately thermophilic, facultatively anaerobic, lithoautotrophic and methylotrophic bacterium isolated from a terrestrial mud volcano.</title>
        <authorList>
            <person name="Slobodkina G.B."/>
            <person name="Merkel A.Y."/>
            <person name="Slobodkin A.I."/>
        </authorList>
    </citation>
    <scope>NUCLEOTIDE SEQUENCE [LARGE SCALE GENOMIC DNA]</scope>
    <source>
        <strain evidence="11 12">SM250</strain>
    </source>
</reference>
<comment type="pathway">
    <text evidence="1 9">Porphyrin-containing compound metabolism; protoporphyrin-IX biosynthesis; coproporphyrinogen-III from 5-aminolevulinate: step 3/4.</text>
</comment>
<dbReference type="InterPro" id="IPR039793">
    <property type="entry name" value="UROS/Hem4"/>
</dbReference>
<evidence type="ECO:0000256" key="7">
    <source>
        <dbReference type="ARBA" id="ARBA00040167"/>
    </source>
</evidence>
<comment type="function">
    <text evidence="6 9">Catalyzes cyclization of the linear tetrapyrrole, hydroxymethylbilane, to the macrocyclic uroporphyrinogen III.</text>
</comment>
<organism evidence="11 12">
    <name type="scientific">Pelomicrobium methylotrophicum</name>
    <dbReference type="NCBI Taxonomy" id="2602750"/>
    <lineage>
        <taxon>Bacteria</taxon>
        <taxon>Pseudomonadati</taxon>
        <taxon>Pseudomonadota</taxon>
        <taxon>Hydrogenophilia</taxon>
        <taxon>Hydrogenophilia incertae sedis</taxon>
        <taxon>Pelomicrobium</taxon>
    </lineage>
</organism>
<dbReference type="PANTHER" id="PTHR38042">
    <property type="entry name" value="UROPORPHYRINOGEN-III SYNTHASE, CHLOROPLASTIC"/>
    <property type="match status" value="1"/>
</dbReference>
<evidence type="ECO:0000259" key="10">
    <source>
        <dbReference type="Pfam" id="PF02602"/>
    </source>
</evidence>
<dbReference type="Proteomes" id="UP000321201">
    <property type="component" value="Unassembled WGS sequence"/>
</dbReference>
<comment type="caution">
    <text evidence="11">The sequence shown here is derived from an EMBL/GenBank/DDBJ whole genome shotgun (WGS) entry which is preliminary data.</text>
</comment>
<proteinExistence type="inferred from homology"/>